<keyword evidence="3" id="KW-1185">Reference proteome</keyword>
<gene>
    <name evidence="2" type="ORF">BDZ85DRAFT_268591</name>
</gene>
<evidence type="ECO:0008006" key="4">
    <source>
        <dbReference type="Google" id="ProtNLM"/>
    </source>
</evidence>
<evidence type="ECO:0000313" key="3">
    <source>
        <dbReference type="Proteomes" id="UP000799538"/>
    </source>
</evidence>
<evidence type="ECO:0000256" key="1">
    <source>
        <dbReference type="SAM" id="SignalP"/>
    </source>
</evidence>
<dbReference type="EMBL" id="ML992516">
    <property type="protein sequence ID" value="KAF2219521.1"/>
    <property type="molecule type" value="Genomic_DNA"/>
</dbReference>
<protein>
    <recommendedName>
        <fullName evidence="4">Secreted protein</fullName>
    </recommendedName>
</protein>
<proteinExistence type="predicted"/>
<organism evidence="2 3">
    <name type="scientific">Elsinoe ampelina</name>
    <dbReference type="NCBI Taxonomy" id="302913"/>
    <lineage>
        <taxon>Eukaryota</taxon>
        <taxon>Fungi</taxon>
        <taxon>Dikarya</taxon>
        <taxon>Ascomycota</taxon>
        <taxon>Pezizomycotina</taxon>
        <taxon>Dothideomycetes</taxon>
        <taxon>Dothideomycetidae</taxon>
        <taxon>Myriangiales</taxon>
        <taxon>Elsinoaceae</taxon>
        <taxon>Elsinoe</taxon>
    </lineage>
</organism>
<sequence>MWGIAFLPACFTLRTLFVPSTCPEKPRRGPNLQSLILLQVLTLLHPPVHAAPLHVGVGATLGSTAVLPCLRKTSPS</sequence>
<feature type="signal peptide" evidence="1">
    <location>
        <begin position="1"/>
        <end position="50"/>
    </location>
</feature>
<name>A0A6A6G1F2_9PEZI</name>
<reference evidence="3" key="1">
    <citation type="journal article" date="2020" name="Stud. Mycol.">
        <title>101 Dothideomycetes genomes: A test case for predicting lifestyles and emergence of pathogens.</title>
        <authorList>
            <person name="Haridas S."/>
            <person name="Albert R."/>
            <person name="Binder M."/>
            <person name="Bloem J."/>
            <person name="LaButti K."/>
            <person name="Salamov A."/>
            <person name="Andreopoulos B."/>
            <person name="Baker S."/>
            <person name="Barry K."/>
            <person name="Bills G."/>
            <person name="Bluhm B."/>
            <person name="Cannon C."/>
            <person name="Castanera R."/>
            <person name="Culley D."/>
            <person name="Daum C."/>
            <person name="Ezra D."/>
            <person name="Gonzalez J."/>
            <person name="Henrissat B."/>
            <person name="Kuo A."/>
            <person name="Liang C."/>
            <person name="Lipzen A."/>
            <person name="Lutzoni F."/>
            <person name="Magnuson J."/>
            <person name="Mondo S."/>
            <person name="Nolan M."/>
            <person name="Ohm R."/>
            <person name="Pangilinan J."/>
            <person name="Park H.-J."/>
            <person name="Ramirez L."/>
            <person name="Alfaro M."/>
            <person name="Sun H."/>
            <person name="Tritt A."/>
            <person name="Yoshinaga Y."/>
            <person name="Zwiers L.-H."/>
            <person name="Turgeon B."/>
            <person name="Goodwin S."/>
            <person name="Spatafora J."/>
            <person name="Crous P."/>
            <person name="Grigoriev I."/>
        </authorList>
    </citation>
    <scope>NUCLEOTIDE SEQUENCE [LARGE SCALE GENOMIC DNA]</scope>
    <source>
        <strain evidence="3">CECT 20119</strain>
    </source>
</reference>
<dbReference type="Proteomes" id="UP000799538">
    <property type="component" value="Unassembled WGS sequence"/>
</dbReference>
<dbReference type="OrthoDB" id="5332616at2759"/>
<accession>A0A6A6G1F2</accession>
<keyword evidence="1" id="KW-0732">Signal</keyword>
<evidence type="ECO:0000313" key="2">
    <source>
        <dbReference type="EMBL" id="KAF2219521.1"/>
    </source>
</evidence>
<feature type="chain" id="PRO_5025421133" description="Secreted protein" evidence="1">
    <location>
        <begin position="51"/>
        <end position="76"/>
    </location>
</feature>
<dbReference type="AlphaFoldDB" id="A0A6A6G1F2"/>